<keyword evidence="2" id="KW-1185">Reference proteome</keyword>
<proteinExistence type="predicted"/>
<organism evidence="1 2">
    <name type="scientific">Armillaria luteobubalina</name>
    <dbReference type="NCBI Taxonomy" id="153913"/>
    <lineage>
        <taxon>Eukaryota</taxon>
        <taxon>Fungi</taxon>
        <taxon>Dikarya</taxon>
        <taxon>Basidiomycota</taxon>
        <taxon>Agaricomycotina</taxon>
        <taxon>Agaricomycetes</taxon>
        <taxon>Agaricomycetidae</taxon>
        <taxon>Agaricales</taxon>
        <taxon>Marasmiineae</taxon>
        <taxon>Physalacriaceae</taxon>
        <taxon>Armillaria</taxon>
    </lineage>
</organism>
<protein>
    <submittedName>
        <fullName evidence="1">Uncharacterized protein</fullName>
    </submittedName>
</protein>
<dbReference type="Proteomes" id="UP001175228">
    <property type="component" value="Unassembled WGS sequence"/>
</dbReference>
<accession>A0AA39PWP5</accession>
<sequence>MAAQRCLLLTSALDNVETGNEEKSAFSVLHSATALDSNHEALRVGARRRKTSGSTQEMRLLKQSMELSLHLVLQPAHAATSSKRRVDVNLLNVIFLWRSISLFFWSKLRENDACIPQNAREHHNGALASIGELWRQELIARMSMLLGEDSLSVRSRVAISNGYMSSTVVYIVASVVPAAGPRPNTHVPVTEVIVGILFSMPNHRIFINLTQVVVAR</sequence>
<comment type="caution">
    <text evidence="1">The sequence shown here is derived from an EMBL/GenBank/DDBJ whole genome shotgun (WGS) entry which is preliminary data.</text>
</comment>
<name>A0AA39PWP5_9AGAR</name>
<evidence type="ECO:0000313" key="1">
    <source>
        <dbReference type="EMBL" id="KAK0491821.1"/>
    </source>
</evidence>
<dbReference type="AlphaFoldDB" id="A0AA39PWP5"/>
<gene>
    <name evidence="1" type="ORF">EDD18DRAFT_1334646</name>
</gene>
<dbReference type="EMBL" id="JAUEPU010000033">
    <property type="protein sequence ID" value="KAK0491821.1"/>
    <property type="molecule type" value="Genomic_DNA"/>
</dbReference>
<evidence type="ECO:0000313" key="2">
    <source>
        <dbReference type="Proteomes" id="UP001175228"/>
    </source>
</evidence>
<reference evidence="1" key="1">
    <citation type="submission" date="2023-06" db="EMBL/GenBank/DDBJ databases">
        <authorList>
            <consortium name="Lawrence Berkeley National Laboratory"/>
            <person name="Ahrendt S."/>
            <person name="Sahu N."/>
            <person name="Indic B."/>
            <person name="Wong-Bajracharya J."/>
            <person name="Merenyi Z."/>
            <person name="Ke H.-M."/>
            <person name="Monk M."/>
            <person name="Kocsube S."/>
            <person name="Drula E."/>
            <person name="Lipzen A."/>
            <person name="Balint B."/>
            <person name="Henrissat B."/>
            <person name="Andreopoulos B."/>
            <person name="Martin F.M."/>
            <person name="Harder C.B."/>
            <person name="Rigling D."/>
            <person name="Ford K.L."/>
            <person name="Foster G.D."/>
            <person name="Pangilinan J."/>
            <person name="Papanicolaou A."/>
            <person name="Barry K."/>
            <person name="LaButti K."/>
            <person name="Viragh M."/>
            <person name="Koriabine M."/>
            <person name="Yan M."/>
            <person name="Riley R."/>
            <person name="Champramary S."/>
            <person name="Plett K.L."/>
            <person name="Tsai I.J."/>
            <person name="Slot J."/>
            <person name="Sipos G."/>
            <person name="Plett J."/>
            <person name="Nagy L.G."/>
            <person name="Grigoriev I.V."/>
        </authorList>
    </citation>
    <scope>NUCLEOTIDE SEQUENCE</scope>
    <source>
        <strain evidence="1">HWK02</strain>
    </source>
</reference>